<dbReference type="Pfam" id="PF12511">
    <property type="entry name" value="DUF3716"/>
    <property type="match status" value="1"/>
</dbReference>
<reference evidence="2" key="1">
    <citation type="journal article" date="2021" name="Nat. Commun.">
        <title>Genetic determinants of endophytism in the Arabidopsis root mycobiome.</title>
        <authorList>
            <person name="Mesny F."/>
            <person name="Miyauchi S."/>
            <person name="Thiergart T."/>
            <person name="Pickel B."/>
            <person name="Atanasova L."/>
            <person name="Karlsson M."/>
            <person name="Huettel B."/>
            <person name="Barry K.W."/>
            <person name="Haridas S."/>
            <person name="Chen C."/>
            <person name="Bauer D."/>
            <person name="Andreopoulos W."/>
            <person name="Pangilinan J."/>
            <person name="LaButti K."/>
            <person name="Riley R."/>
            <person name="Lipzen A."/>
            <person name="Clum A."/>
            <person name="Drula E."/>
            <person name="Henrissat B."/>
            <person name="Kohler A."/>
            <person name="Grigoriev I.V."/>
            <person name="Martin F.M."/>
            <person name="Hacquard S."/>
        </authorList>
    </citation>
    <scope>NUCLEOTIDE SEQUENCE</scope>
    <source>
        <strain evidence="2">MPI-CAGE-AT-0147</strain>
    </source>
</reference>
<feature type="region of interest" description="Disordered" evidence="1">
    <location>
        <begin position="1"/>
        <end position="138"/>
    </location>
</feature>
<feature type="compositionally biased region" description="Low complexity" evidence="1">
    <location>
        <begin position="31"/>
        <end position="53"/>
    </location>
</feature>
<dbReference type="EMBL" id="JAGMUV010000015">
    <property type="protein sequence ID" value="KAH7133588.1"/>
    <property type="molecule type" value="Genomic_DNA"/>
</dbReference>
<sequence>MPATTRSAWKRNTSNGGAANLRGSEEGGPQASDPVSGVDPDSVSGVDPDVASGNDPGFATPTGPPQTSDETRASPKSRWKRKKRPKTRRNNTKAVEKLYQKKRRLKKQAAKLRNAKKTDGSAAEEEEAEGAGQFSDSDFQHDLPAAEVKQHQTPAWHVLYTTYPVVEEKYPLALTFSKTSTWLAMEDHPFSNLLTEVKWEALKKQSRDDNPLEERYGAAPFKIDHSCHLLAGLLQVVGVLAPSPCRTCEKDCGRWATCVISYDHSSIDIAKGACANCLYTSAGKGCSFRDPLPQDTADTDTNPELKELEGKGFPTHFAAREAIKQA</sequence>
<evidence type="ECO:0000313" key="3">
    <source>
        <dbReference type="Proteomes" id="UP000738349"/>
    </source>
</evidence>
<dbReference type="OrthoDB" id="5236966at2759"/>
<keyword evidence="3" id="KW-1185">Reference proteome</keyword>
<gene>
    <name evidence="2" type="ORF">EDB81DRAFT_887405</name>
</gene>
<evidence type="ECO:0000256" key="1">
    <source>
        <dbReference type="SAM" id="MobiDB-lite"/>
    </source>
</evidence>
<dbReference type="Proteomes" id="UP000738349">
    <property type="component" value="Unassembled WGS sequence"/>
</dbReference>
<protein>
    <submittedName>
        <fullName evidence="2">Uncharacterized protein</fullName>
    </submittedName>
</protein>
<dbReference type="InterPro" id="IPR022190">
    <property type="entry name" value="DUF3716"/>
</dbReference>
<feature type="compositionally biased region" description="Polar residues" evidence="1">
    <location>
        <begin position="1"/>
        <end position="17"/>
    </location>
</feature>
<accession>A0A9P9E9L3</accession>
<dbReference type="AlphaFoldDB" id="A0A9P9E9L3"/>
<feature type="compositionally biased region" description="Basic residues" evidence="1">
    <location>
        <begin position="100"/>
        <end position="115"/>
    </location>
</feature>
<proteinExistence type="predicted"/>
<evidence type="ECO:0000313" key="2">
    <source>
        <dbReference type="EMBL" id="KAH7133588.1"/>
    </source>
</evidence>
<organism evidence="2 3">
    <name type="scientific">Dactylonectria macrodidyma</name>
    <dbReference type="NCBI Taxonomy" id="307937"/>
    <lineage>
        <taxon>Eukaryota</taxon>
        <taxon>Fungi</taxon>
        <taxon>Dikarya</taxon>
        <taxon>Ascomycota</taxon>
        <taxon>Pezizomycotina</taxon>
        <taxon>Sordariomycetes</taxon>
        <taxon>Hypocreomycetidae</taxon>
        <taxon>Hypocreales</taxon>
        <taxon>Nectriaceae</taxon>
        <taxon>Dactylonectria</taxon>
    </lineage>
</organism>
<name>A0A9P9E9L3_9HYPO</name>
<feature type="compositionally biased region" description="Basic residues" evidence="1">
    <location>
        <begin position="75"/>
        <end position="91"/>
    </location>
</feature>
<comment type="caution">
    <text evidence="2">The sequence shown here is derived from an EMBL/GenBank/DDBJ whole genome shotgun (WGS) entry which is preliminary data.</text>
</comment>